<sequence>MTPIRRTTWAPRLLTAAAGTALALTLAACGGSGDNPAGGEQSEAAQSTESEDSSDGGFGGGAVESKAAETPASEPAEAEPTDTKSTDPFADAATTTNWASDDAMKVDEEGNGTVPARSIEADLIDLFENKLDMKVKKADCGDDMDLREWYGFETCDVTVKDKSAYEGEKTYYGTVKIVDHKGEMIKYELKFPGIDKDDFDFKD</sequence>
<proteinExistence type="predicted"/>
<protein>
    <recommendedName>
        <fullName evidence="5">Lipoprotein</fullName>
    </recommendedName>
</protein>
<dbReference type="RefSeq" id="WP_101555442.1">
    <property type="nucleotide sequence ID" value="NZ_FXYY01000018.1"/>
</dbReference>
<accession>A0A2H1JWT7</accession>
<evidence type="ECO:0000256" key="2">
    <source>
        <dbReference type="SAM" id="SignalP"/>
    </source>
</evidence>
<dbReference type="GeneID" id="303220722"/>
<organism evidence="3 4">
    <name type="scientific">Brevibacterium linens ATCC 9172</name>
    <dbReference type="NCBI Taxonomy" id="1255617"/>
    <lineage>
        <taxon>Bacteria</taxon>
        <taxon>Bacillati</taxon>
        <taxon>Actinomycetota</taxon>
        <taxon>Actinomycetes</taxon>
        <taxon>Micrococcales</taxon>
        <taxon>Brevibacteriaceae</taxon>
        <taxon>Brevibacterium</taxon>
    </lineage>
</organism>
<dbReference type="EMBL" id="FXYY01000018">
    <property type="protein sequence ID" value="SMX92005.1"/>
    <property type="molecule type" value="Genomic_DNA"/>
</dbReference>
<feature type="signal peptide" evidence="2">
    <location>
        <begin position="1"/>
        <end position="23"/>
    </location>
</feature>
<dbReference type="PROSITE" id="PS51257">
    <property type="entry name" value="PROKAR_LIPOPROTEIN"/>
    <property type="match status" value="1"/>
</dbReference>
<evidence type="ECO:0000313" key="4">
    <source>
        <dbReference type="Proteomes" id="UP000234641"/>
    </source>
</evidence>
<reference evidence="3 4" key="1">
    <citation type="submission" date="2017-03" db="EMBL/GenBank/DDBJ databases">
        <authorList>
            <person name="Afonso C.L."/>
            <person name="Miller P.J."/>
            <person name="Scott M.A."/>
            <person name="Spackman E."/>
            <person name="Goraichik I."/>
            <person name="Dimitrov K.M."/>
            <person name="Suarez D.L."/>
            <person name="Swayne D.E."/>
        </authorList>
    </citation>
    <scope>NUCLEOTIDE SEQUENCE [LARGE SCALE GENOMIC DNA]</scope>
    <source>
        <strain evidence="3 4">ATCC 9172</strain>
    </source>
</reference>
<gene>
    <name evidence="3" type="ORF">BLIN9172_02588</name>
</gene>
<feature type="chain" id="PRO_5038971605" description="Lipoprotein" evidence="2">
    <location>
        <begin position="24"/>
        <end position="203"/>
    </location>
</feature>
<dbReference type="AlphaFoldDB" id="A0A2H1JWT7"/>
<feature type="region of interest" description="Disordered" evidence="1">
    <location>
        <begin position="30"/>
        <end position="111"/>
    </location>
</feature>
<evidence type="ECO:0008006" key="5">
    <source>
        <dbReference type="Google" id="ProtNLM"/>
    </source>
</evidence>
<evidence type="ECO:0000313" key="3">
    <source>
        <dbReference type="EMBL" id="SMX92005.1"/>
    </source>
</evidence>
<keyword evidence="2" id="KW-0732">Signal</keyword>
<feature type="compositionally biased region" description="Low complexity" evidence="1">
    <location>
        <begin position="63"/>
        <end position="75"/>
    </location>
</feature>
<name>A0A2H1JWT7_BRELN</name>
<dbReference type="Proteomes" id="UP000234641">
    <property type="component" value="Unassembled WGS sequence"/>
</dbReference>
<evidence type="ECO:0000256" key="1">
    <source>
        <dbReference type="SAM" id="MobiDB-lite"/>
    </source>
</evidence>